<protein>
    <recommendedName>
        <fullName evidence="5">Lipoprotein</fullName>
    </recommendedName>
</protein>
<proteinExistence type="predicted"/>
<dbReference type="EMBL" id="JAAGME010001397">
    <property type="protein sequence ID" value="NEB71800.1"/>
    <property type="molecule type" value="Genomic_DNA"/>
</dbReference>
<feature type="chain" id="PRO_5027002256" description="Lipoprotein" evidence="2">
    <location>
        <begin position="29"/>
        <end position="246"/>
    </location>
</feature>
<dbReference type="RefSeq" id="WP_164358774.1">
    <property type="nucleotide sequence ID" value="NZ_CP109320.1"/>
</dbReference>
<dbReference type="AlphaFoldDB" id="A0A6N9VG17"/>
<evidence type="ECO:0000313" key="3">
    <source>
        <dbReference type="EMBL" id="NEB71800.1"/>
    </source>
</evidence>
<accession>A0A6N9VG17</accession>
<feature type="signal peptide" evidence="2">
    <location>
        <begin position="1"/>
        <end position="28"/>
    </location>
</feature>
<dbReference type="PROSITE" id="PS51257">
    <property type="entry name" value="PROKAR_LIPOPROTEIN"/>
    <property type="match status" value="1"/>
</dbReference>
<evidence type="ECO:0008006" key="5">
    <source>
        <dbReference type="Google" id="ProtNLM"/>
    </source>
</evidence>
<comment type="caution">
    <text evidence="3">The sequence shown here is derived from an EMBL/GenBank/DDBJ whole genome shotgun (WGS) entry which is preliminary data.</text>
</comment>
<evidence type="ECO:0000256" key="2">
    <source>
        <dbReference type="SAM" id="SignalP"/>
    </source>
</evidence>
<feature type="region of interest" description="Disordered" evidence="1">
    <location>
        <begin position="26"/>
        <end position="54"/>
    </location>
</feature>
<sequence length="246" mass="26296">MQPREARLTATAAGAVIGLLLASGCAPAQDPKSAAERPPAAEAPSTTPSAEAPATPLTMAQLKSVAFKEGEVPQAREPLAVQDPLPEGSGRSFPPVSVPACQTLIDVRGGEASFAHVFQHFNWKENIMGGGSTLASYEDGRAEQRFAELERALATCRHYEGEGYAGPFEATVTTQASPEYGEEAVTFREIVPMGPENGGDRNEQFVVVRTGNTIATFSELSIGKDLFFPPEVITRQVERLRNAQRP</sequence>
<feature type="compositionally biased region" description="Low complexity" evidence="1">
    <location>
        <begin position="36"/>
        <end position="54"/>
    </location>
</feature>
<evidence type="ECO:0000256" key="1">
    <source>
        <dbReference type="SAM" id="MobiDB-lite"/>
    </source>
</evidence>
<organism evidence="3 4">
    <name type="scientific">Streptomyces microflavus</name>
    <name type="common">Streptomyces lipmanii</name>
    <dbReference type="NCBI Taxonomy" id="1919"/>
    <lineage>
        <taxon>Bacteria</taxon>
        <taxon>Bacillati</taxon>
        <taxon>Actinomycetota</taxon>
        <taxon>Actinomycetes</taxon>
        <taxon>Kitasatosporales</taxon>
        <taxon>Streptomycetaceae</taxon>
        <taxon>Streptomyces</taxon>
    </lineage>
</organism>
<dbReference type="Proteomes" id="UP000471648">
    <property type="component" value="Unassembled WGS sequence"/>
</dbReference>
<keyword evidence="2" id="KW-0732">Signal</keyword>
<name>A0A6N9VG17_STRMI</name>
<reference evidence="3 4" key="1">
    <citation type="submission" date="2020-01" db="EMBL/GenBank/DDBJ databases">
        <title>Insect and environment-associated Actinomycetes.</title>
        <authorList>
            <person name="Currrie C."/>
            <person name="Chevrette M."/>
            <person name="Carlson C."/>
            <person name="Stubbendieck R."/>
            <person name="Wendt-Pienkowski E."/>
        </authorList>
    </citation>
    <scope>NUCLEOTIDE SEQUENCE [LARGE SCALE GENOMIC DNA]</scope>
    <source>
        <strain evidence="3 4">SID14438</strain>
    </source>
</reference>
<gene>
    <name evidence="3" type="ORF">G3I39_32735</name>
</gene>
<evidence type="ECO:0000313" key="4">
    <source>
        <dbReference type="Proteomes" id="UP000471648"/>
    </source>
</evidence>